<name>A0A177YG10_9NOCA</name>
<gene>
    <name evidence="1" type="ORF">A3K89_02200</name>
</gene>
<evidence type="ECO:0000313" key="2">
    <source>
        <dbReference type="Proteomes" id="UP000077519"/>
    </source>
</evidence>
<proteinExistence type="predicted"/>
<keyword evidence="2" id="KW-1185">Reference proteome</keyword>
<evidence type="ECO:0000313" key="1">
    <source>
        <dbReference type="EMBL" id="OAK54250.1"/>
    </source>
</evidence>
<dbReference type="AlphaFoldDB" id="A0A177YG10"/>
<accession>A0A177YG10</accession>
<dbReference type="EMBL" id="LVHI01000012">
    <property type="protein sequence ID" value="OAK54250.1"/>
    <property type="molecule type" value="Genomic_DNA"/>
</dbReference>
<reference evidence="1 2" key="1">
    <citation type="submission" date="2016-03" db="EMBL/GenBank/DDBJ databases">
        <title>Genome sequence of Rhodococcus kyotonensis KB10.</title>
        <authorList>
            <person name="Jeong H."/>
            <person name="Hong C.E."/>
            <person name="Jo S.H."/>
            <person name="Park J.M."/>
        </authorList>
    </citation>
    <scope>NUCLEOTIDE SEQUENCE [LARGE SCALE GENOMIC DNA]</scope>
    <source>
        <strain evidence="1 2">KB10</strain>
    </source>
</reference>
<dbReference type="Proteomes" id="UP000077519">
    <property type="component" value="Unassembled WGS sequence"/>
</dbReference>
<sequence>MSSPSASLAVWASSWLAGIGAPDDVIDALTEWAPMHLLVAGDGPSADATGLSWPSPRADGVAGLLTVIRRHLPAERTEPGIELLLPGPGATTTHLPPGTPFARSAIGAEQAVVVGDPGARGLGIVPTVEGPDVLRWTVFVIDVPLHAGTDFTLGEAEYAMREAVRGAADALGTMQSLPTRSELGDPRARIAAELAELSRHRYPDETPERALRVLESADRVAAILSVARHSSPTEEPTAHSAAAREDLIRPLWNAVRSARLGAISASIASSVPRR</sequence>
<comment type="caution">
    <text evidence="1">The sequence shown here is derived from an EMBL/GenBank/DDBJ whole genome shotgun (WGS) entry which is preliminary data.</text>
</comment>
<organism evidence="1 2">
    <name type="scientific">Rhodococcoides kyotonense</name>
    <dbReference type="NCBI Taxonomy" id="398843"/>
    <lineage>
        <taxon>Bacteria</taxon>
        <taxon>Bacillati</taxon>
        <taxon>Actinomycetota</taxon>
        <taxon>Actinomycetes</taxon>
        <taxon>Mycobacteriales</taxon>
        <taxon>Nocardiaceae</taxon>
        <taxon>Rhodococcoides</taxon>
    </lineage>
</organism>
<dbReference type="RefSeq" id="WP_068424201.1">
    <property type="nucleotide sequence ID" value="NZ_LVHI01000012.1"/>
</dbReference>
<protein>
    <submittedName>
        <fullName evidence="1">Uncharacterized protein</fullName>
    </submittedName>
</protein>